<comment type="similarity">
    <text evidence="3">Belongs to the BIG GRAIN 1 (BG1) plant protein family.</text>
</comment>
<evidence type="ECO:0000256" key="6">
    <source>
        <dbReference type="ARBA" id="ARBA00023136"/>
    </source>
</evidence>
<feature type="region of interest" description="Disordered" evidence="8">
    <location>
        <begin position="145"/>
        <end position="166"/>
    </location>
</feature>
<proteinExistence type="inferred from homology"/>
<dbReference type="GO" id="GO:0005886">
    <property type="term" value="C:plasma membrane"/>
    <property type="evidence" value="ECO:0007669"/>
    <property type="project" value="UniProtKB-SubCell"/>
</dbReference>
<dbReference type="STRING" id="1590841.A0A2R6PMQ5"/>
<comment type="caution">
    <text evidence="9">The sequence shown here is derived from an EMBL/GenBank/DDBJ whole genome shotgun (WGS) entry which is preliminary data.</text>
</comment>
<evidence type="ECO:0000256" key="5">
    <source>
        <dbReference type="ARBA" id="ARBA00022475"/>
    </source>
</evidence>
<dbReference type="Proteomes" id="UP000241394">
    <property type="component" value="Chromosome LG24"/>
</dbReference>
<feature type="region of interest" description="Disordered" evidence="8">
    <location>
        <begin position="1"/>
        <end position="27"/>
    </location>
</feature>
<keyword evidence="5" id="KW-1003">Cell membrane</keyword>
<evidence type="ECO:0000256" key="4">
    <source>
        <dbReference type="ARBA" id="ARBA00022448"/>
    </source>
</evidence>
<dbReference type="OMA" id="EEDTRVM"/>
<dbReference type="AlphaFoldDB" id="A0A2R6PMQ5"/>
<dbReference type="Gramene" id="PSR93614">
    <property type="protein sequence ID" value="PSR93614"/>
    <property type="gene ID" value="CEY00_Acc28228"/>
</dbReference>
<feature type="compositionally biased region" description="Basic and acidic residues" evidence="8">
    <location>
        <begin position="1"/>
        <end position="14"/>
    </location>
</feature>
<evidence type="ECO:0000256" key="7">
    <source>
        <dbReference type="ARBA" id="ARBA00023294"/>
    </source>
</evidence>
<evidence type="ECO:0000313" key="9">
    <source>
        <dbReference type="EMBL" id="PSR93614.1"/>
    </source>
</evidence>
<reference evidence="9 10" key="1">
    <citation type="submission" date="2017-07" db="EMBL/GenBank/DDBJ databases">
        <title>An improved, manually edited Actinidia chinensis var. chinensis (kiwifruit) genome highlights the challenges associated with draft genomes and gene prediction in plants.</title>
        <authorList>
            <person name="Pilkington S."/>
            <person name="Crowhurst R."/>
            <person name="Hilario E."/>
            <person name="Nardozza S."/>
            <person name="Fraser L."/>
            <person name="Peng Y."/>
            <person name="Gunaseelan K."/>
            <person name="Simpson R."/>
            <person name="Tahir J."/>
            <person name="Deroles S."/>
            <person name="Templeton K."/>
            <person name="Luo Z."/>
            <person name="Davy M."/>
            <person name="Cheng C."/>
            <person name="Mcneilage M."/>
            <person name="Scaglione D."/>
            <person name="Liu Y."/>
            <person name="Zhang Q."/>
            <person name="Datson P."/>
            <person name="De Silva N."/>
            <person name="Gardiner S."/>
            <person name="Bassett H."/>
            <person name="Chagne D."/>
            <person name="Mccallum J."/>
            <person name="Dzierzon H."/>
            <person name="Deng C."/>
            <person name="Wang Y.-Y."/>
            <person name="Barron N."/>
            <person name="Manako K."/>
            <person name="Bowen J."/>
            <person name="Foster T."/>
            <person name="Erridge Z."/>
            <person name="Tiffin H."/>
            <person name="Waite C."/>
            <person name="Davies K."/>
            <person name="Grierson E."/>
            <person name="Laing W."/>
            <person name="Kirk R."/>
            <person name="Chen X."/>
            <person name="Wood M."/>
            <person name="Montefiori M."/>
            <person name="Brummell D."/>
            <person name="Schwinn K."/>
            <person name="Catanach A."/>
            <person name="Fullerton C."/>
            <person name="Li D."/>
            <person name="Meiyalaghan S."/>
            <person name="Nieuwenhuizen N."/>
            <person name="Read N."/>
            <person name="Prakash R."/>
            <person name="Hunter D."/>
            <person name="Zhang H."/>
            <person name="Mckenzie M."/>
            <person name="Knabel M."/>
            <person name="Harris A."/>
            <person name="Allan A."/>
            <person name="Chen A."/>
            <person name="Janssen B."/>
            <person name="Plunkett B."/>
            <person name="Dwamena C."/>
            <person name="Voogd C."/>
            <person name="Leif D."/>
            <person name="Lafferty D."/>
            <person name="Souleyre E."/>
            <person name="Varkonyi-Gasic E."/>
            <person name="Gambi F."/>
            <person name="Hanley J."/>
            <person name="Yao J.-L."/>
            <person name="Cheung J."/>
            <person name="David K."/>
            <person name="Warren B."/>
            <person name="Marsh K."/>
            <person name="Snowden K."/>
            <person name="Lin-Wang K."/>
            <person name="Brian L."/>
            <person name="Martinez-Sanchez M."/>
            <person name="Wang M."/>
            <person name="Ileperuma N."/>
            <person name="Macnee N."/>
            <person name="Campin R."/>
            <person name="Mcatee P."/>
            <person name="Drummond R."/>
            <person name="Espley R."/>
            <person name="Ireland H."/>
            <person name="Wu R."/>
            <person name="Atkinson R."/>
            <person name="Karunairetnam S."/>
            <person name="Bulley S."/>
            <person name="Chunkath S."/>
            <person name="Hanley Z."/>
            <person name="Storey R."/>
            <person name="Thrimawithana A."/>
            <person name="Thomson S."/>
            <person name="David C."/>
            <person name="Testolin R."/>
        </authorList>
    </citation>
    <scope>NUCLEOTIDE SEQUENCE [LARGE SCALE GENOMIC DNA]</scope>
    <source>
        <strain evidence="10">cv. Red5</strain>
        <tissue evidence="9">Young leaf</tissue>
    </source>
</reference>
<sequence length="404" mass="45666">MYTLEKSLRGERVRRNTPNPPLSSSLPSFSSTLLDEIYRSIDTNKEKCEDSKFFYKDRIAKKQSNSGGVKAKKASTSVQDEDTVRIRCSALIGDKVRRQSLPEFGTNLQHREDPLFFSSSSSSSDSSFGGFSSSDTEFSCKEKSRTPCFTSTRPKPEKSGKASRYEQSVHPLFDEFTQRKNKEDLKDEDGLVKSKLRALKIYNNLKKVKQPISPGGKLARFLNSLFTNGHTKQTKKKSIPTNGGYEDFCVERKSKSSQASTCSSVSSYSRSCLTKNPLNSKEIPNNGVKRTVRFFPVSVIVDEDCRPCGHKSIYQDNLAKFGSQTNEEVKDLKVFVEKSRKIDFMNRNENDEYDDSASDSSSDLFELDHLAFTGNHSRYCEDLPVYETTRLDMNRAIASGLVRR</sequence>
<dbReference type="PANTHER" id="PTHR33541:SF12">
    <property type="entry name" value="PROTEIN BIG GRAIN 1-LIKE A"/>
    <property type="match status" value="1"/>
</dbReference>
<feature type="compositionally biased region" description="Basic and acidic residues" evidence="8">
    <location>
        <begin position="154"/>
        <end position="164"/>
    </location>
</feature>
<dbReference type="PANTHER" id="PTHR33541">
    <property type="entry name" value="PROTEIN BIG GRAIN 1-LIKE A-RELATED"/>
    <property type="match status" value="1"/>
</dbReference>
<dbReference type="InterPro" id="IPR039621">
    <property type="entry name" value="BG1-like"/>
</dbReference>
<accession>A0A2R6PMQ5</accession>
<keyword evidence="7" id="KW-0927">Auxin signaling pathway</keyword>
<keyword evidence="4" id="KW-0813">Transport</keyword>
<evidence type="ECO:0000256" key="1">
    <source>
        <dbReference type="ARBA" id="ARBA00002281"/>
    </source>
</evidence>
<keyword evidence="6" id="KW-0472">Membrane</keyword>
<dbReference type="GO" id="GO:0009734">
    <property type="term" value="P:auxin-activated signaling pathway"/>
    <property type="evidence" value="ECO:0007669"/>
    <property type="project" value="UniProtKB-KW"/>
</dbReference>
<reference evidence="10" key="2">
    <citation type="journal article" date="2018" name="BMC Genomics">
        <title>A manually annotated Actinidia chinensis var. chinensis (kiwifruit) genome highlights the challenges associated with draft genomes and gene prediction in plants.</title>
        <authorList>
            <person name="Pilkington S.M."/>
            <person name="Crowhurst R."/>
            <person name="Hilario E."/>
            <person name="Nardozza S."/>
            <person name="Fraser L."/>
            <person name="Peng Y."/>
            <person name="Gunaseelan K."/>
            <person name="Simpson R."/>
            <person name="Tahir J."/>
            <person name="Deroles S.C."/>
            <person name="Templeton K."/>
            <person name="Luo Z."/>
            <person name="Davy M."/>
            <person name="Cheng C."/>
            <person name="McNeilage M."/>
            <person name="Scaglione D."/>
            <person name="Liu Y."/>
            <person name="Zhang Q."/>
            <person name="Datson P."/>
            <person name="De Silva N."/>
            <person name="Gardiner S.E."/>
            <person name="Bassett H."/>
            <person name="Chagne D."/>
            <person name="McCallum J."/>
            <person name="Dzierzon H."/>
            <person name="Deng C."/>
            <person name="Wang Y.Y."/>
            <person name="Barron L."/>
            <person name="Manako K."/>
            <person name="Bowen J."/>
            <person name="Foster T.M."/>
            <person name="Erridge Z.A."/>
            <person name="Tiffin H."/>
            <person name="Waite C.N."/>
            <person name="Davies K.M."/>
            <person name="Grierson E.P."/>
            <person name="Laing W.A."/>
            <person name="Kirk R."/>
            <person name="Chen X."/>
            <person name="Wood M."/>
            <person name="Montefiori M."/>
            <person name="Brummell D.A."/>
            <person name="Schwinn K.E."/>
            <person name="Catanach A."/>
            <person name="Fullerton C."/>
            <person name="Li D."/>
            <person name="Meiyalaghan S."/>
            <person name="Nieuwenhuizen N."/>
            <person name="Read N."/>
            <person name="Prakash R."/>
            <person name="Hunter D."/>
            <person name="Zhang H."/>
            <person name="McKenzie M."/>
            <person name="Knabel M."/>
            <person name="Harris A."/>
            <person name="Allan A.C."/>
            <person name="Gleave A."/>
            <person name="Chen A."/>
            <person name="Janssen B.J."/>
            <person name="Plunkett B."/>
            <person name="Ampomah-Dwamena C."/>
            <person name="Voogd C."/>
            <person name="Leif D."/>
            <person name="Lafferty D."/>
            <person name="Souleyre E.J.F."/>
            <person name="Varkonyi-Gasic E."/>
            <person name="Gambi F."/>
            <person name="Hanley J."/>
            <person name="Yao J.L."/>
            <person name="Cheung J."/>
            <person name="David K.M."/>
            <person name="Warren B."/>
            <person name="Marsh K."/>
            <person name="Snowden K.C."/>
            <person name="Lin-Wang K."/>
            <person name="Brian L."/>
            <person name="Martinez-Sanchez M."/>
            <person name="Wang M."/>
            <person name="Ileperuma N."/>
            <person name="Macnee N."/>
            <person name="Campin R."/>
            <person name="McAtee P."/>
            <person name="Drummond R.S.M."/>
            <person name="Espley R.V."/>
            <person name="Ireland H.S."/>
            <person name="Wu R."/>
            <person name="Atkinson R.G."/>
            <person name="Karunairetnam S."/>
            <person name="Bulley S."/>
            <person name="Chunkath S."/>
            <person name="Hanley Z."/>
            <person name="Storey R."/>
            <person name="Thrimawithana A.H."/>
            <person name="Thomson S."/>
            <person name="David C."/>
            <person name="Testolin R."/>
            <person name="Huang H."/>
            <person name="Hellens R.P."/>
            <person name="Schaffer R.J."/>
        </authorList>
    </citation>
    <scope>NUCLEOTIDE SEQUENCE [LARGE SCALE GENOMIC DNA]</scope>
    <source>
        <strain evidence="10">cv. Red5</strain>
    </source>
</reference>
<dbReference type="OrthoDB" id="680041at2759"/>
<dbReference type="FunCoup" id="A0A2R6PMQ5">
    <property type="interactions" value="633"/>
</dbReference>
<organism evidence="9 10">
    <name type="scientific">Actinidia chinensis var. chinensis</name>
    <name type="common">Chinese soft-hair kiwi</name>
    <dbReference type="NCBI Taxonomy" id="1590841"/>
    <lineage>
        <taxon>Eukaryota</taxon>
        <taxon>Viridiplantae</taxon>
        <taxon>Streptophyta</taxon>
        <taxon>Embryophyta</taxon>
        <taxon>Tracheophyta</taxon>
        <taxon>Spermatophyta</taxon>
        <taxon>Magnoliopsida</taxon>
        <taxon>eudicotyledons</taxon>
        <taxon>Gunneridae</taxon>
        <taxon>Pentapetalae</taxon>
        <taxon>asterids</taxon>
        <taxon>Ericales</taxon>
        <taxon>Actinidiaceae</taxon>
        <taxon>Actinidia</taxon>
    </lineage>
</organism>
<evidence type="ECO:0000313" key="10">
    <source>
        <dbReference type="Proteomes" id="UP000241394"/>
    </source>
</evidence>
<name>A0A2R6PMQ5_ACTCC</name>
<comment type="function">
    <text evidence="1">Involved in auxin transport. Regulator of the auxin signaling pathway.</text>
</comment>
<keyword evidence="10" id="KW-1185">Reference proteome</keyword>
<evidence type="ECO:0000256" key="8">
    <source>
        <dbReference type="SAM" id="MobiDB-lite"/>
    </source>
</evidence>
<dbReference type="EMBL" id="NKQK01000024">
    <property type="protein sequence ID" value="PSR93614.1"/>
    <property type="molecule type" value="Genomic_DNA"/>
</dbReference>
<evidence type="ECO:0000256" key="3">
    <source>
        <dbReference type="ARBA" id="ARBA00010067"/>
    </source>
</evidence>
<evidence type="ECO:0000256" key="2">
    <source>
        <dbReference type="ARBA" id="ARBA00004236"/>
    </source>
</evidence>
<protein>
    <submittedName>
        <fullName evidence="9">Protein BIG GRAIN 1-like</fullName>
    </submittedName>
</protein>
<gene>
    <name evidence="9" type="ORF">CEY00_Acc28228</name>
</gene>
<dbReference type="InParanoid" id="A0A2R6PMQ5"/>
<comment type="subcellular location">
    <subcellularLocation>
        <location evidence="2">Cell membrane</location>
    </subcellularLocation>
</comment>